<sequence>MARQISVIGILSQRCVEPQRRMVGGRFGWAVHRFPIKGGISLQHAMNIDLMESMSRLATLTCGVPGAHR</sequence>
<evidence type="ECO:0000313" key="1">
    <source>
        <dbReference type="EMBL" id="CDN87341.1"/>
    </source>
</evidence>
<dbReference type="EMBL" id="CCAE010000010">
    <property type="protein sequence ID" value="CDN87341.1"/>
    <property type="molecule type" value="Genomic_DNA"/>
</dbReference>
<evidence type="ECO:0000313" key="2">
    <source>
        <dbReference type="Proteomes" id="UP000028878"/>
    </source>
</evidence>
<protein>
    <submittedName>
        <fullName evidence="1">Uncharacterized protein</fullName>
    </submittedName>
</protein>
<gene>
    <name evidence="1" type="ORF">BN948_01763</name>
</gene>
<reference evidence="2" key="1">
    <citation type="submission" date="2014-02" db="EMBL/GenBank/DDBJ databases">
        <authorList>
            <person name="Gan H."/>
        </authorList>
    </citation>
    <scope>NUCLEOTIDE SEQUENCE [LARGE SCALE GENOMIC DNA]</scope>
    <source>
        <strain evidence="2">S1</strain>
    </source>
</reference>
<organism evidence="1 2">
    <name type="scientific">Hydrogenophaga intermedia</name>
    <dbReference type="NCBI Taxonomy" id="65786"/>
    <lineage>
        <taxon>Bacteria</taxon>
        <taxon>Pseudomonadati</taxon>
        <taxon>Pseudomonadota</taxon>
        <taxon>Betaproteobacteria</taxon>
        <taxon>Burkholderiales</taxon>
        <taxon>Comamonadaceae</taxon>
        <taxon>Hydrogenophaga</taxon>
    </lineage>
</organism>
<dbReference type="RefSeq" id="WP_035621213.1">
    <property type="nucleotide sequence ID" value="NZ_CCAE010000010.1"/>
</dbReference>
<proteinExistence type="predicted"/>
<accession>A0A1L1PRW8</accession>
<keyword evidence="2" id="KW-1185">Reference proteome</keyword>
<reference evidence="2" key="2">
    <citation type="submission" date="2014-11" db="EMBL/GenBank/DDBJ databases">
        <title>Draft genome sequence of Hydrogenophaga intermedia S1.</title>
        <authorList>
            <person name="Gan H.M."/>
            <person name="Chew T.H."/>
            <person name="Stolz A."/>
        </authorList>
    </citation>
    <scope>NUCLEOTIDE SEQUENCE [LARGE SCALE GENOMIC DNA]</scope>
    <source>
        <strain evidence="2">S1</strain>
    </source>
</reference>
<dbReference type="AlphaFoldDB" id="A0A1L1PRW8"/>
<dbReference type="Proteomes" id="UP000028878">
    <property type="component" value="Unassembled WGS sequence"/>
</dbReference>
<name>A0A1L1PRW8_HYDIT</name>